<dbReference type="InterPro" id="IPR050149">
    <property type="entry name" value="Collagen_superfamily"/>
</dbReference>
<protein>
    <recommendedName>
        <fullName evidence="3">CTHRC1 C-terminal domain-containing protein</fullName>
    </recommendedName>
</protein>
<name>A0A7M5WV52_9CNID</name>
<evidence type="ECO:0000256" key="2">
    <source>
        <dbReference type="SAM" id="SignalP"/>
    </source>
</evidence>
<sequence>MKIFHLFVYLFLLFNYHQCKHSEDQSTVDDIENDVLMSKSRHYFCKNVLQNRDGKDGRDGRDGRDGIRGPPGEKGSTGRAGKDCDQQMQWERIQHRPPSNDGTQGLTGEKGDKGAPGKDGAHGTPGLPGVPGRDGINGTIGEKGSPGLPGRDGENGTAGIQGPPGESGRNGTDGKPGKNGAPGIPGEDGNPGRVGNWKECKWNNIQDSRTRGLIKECSFVKKYPHTYVKVTVVTNVHIRSNTGKRWFVTFDNKECSHQTPIGLFVSNVTGFTPFYLTGSCLVNKTGIVLIGFHVQNGSVVAYTGHGNSSTNIIIEEVIPPQA</sequence>
<evidence type="ECO:0000259" key="3">
    <source>
        <dbReference type="Pfam" id="PF25815"/>
    </source>
</evidence>
<dbReference type="Proteomes" id="UP000594262">
    <property type="component" value="Unplaced"/>
</dbReference>
<evidence type="ECO:0000313" key="4">
    <source>
        <dbReference type="EnsemblMetazoa" id="CLYHEMP013560.1"/>
    </source>
</evidence>
<proteinExistence type="predicted"/>
<dbReference type="Pfam" id="PF01391">
    <property type="entry name" value="Collagen"/>
    <property type="match status" value="1"/>
</dbReference>
<dbReference type="AlphaFoldDB" id="A0A7M5WV52"/>
<evidence type="ECO:0000313" key="5">
    <source>
        <dbReference type="Proteomes" id="UP000594262"/>
    </source>
</evidence>
<evidence type="ECO:0000256" key="1">
    <source>
        <dbReference type="SAM" id="MobiDB-lite"/>
    </source>
</evidence>
<feature type="chain" id="PRO_5029452179" description="CTHRC1 C-terminal domain-containing protein" evidence="2">
    <location>
        <begin position="20"/>
        <end position="322"/>
    </location>
</feature>
<dbReference type="PANTHER" id="PTHR24023">
    <property type="entry name" value="COLLAGEN ALPHA"/>
    <property type="match status" value="1"/>
</dbReference>
<dbReference type="EnsemblMetazoa" id="CLYHEMT013560.1">
    <property type="protein sequence ID" value="CLYHEMP013560.1"/>
    <property type="gene ID" value="CLYHEMG013560"/>
</dbReference>
<feature type="compositionally biased region" description="Basic and acidic residues" evidence="1">
    <location>
        <begin position="109"/>
        <end position="121"/>
    </location>
</feature>
<dbReference type="InterPro" id="IPR008160">
    <property type="entry name" value="Collagen"/>
</dbReference>
<keyword evidence="2" id="KW-0732">Signal</keyword>
<dbReference type="GO" id="GO:0005615">
    <property type="term" value="C:extracellular space"/>
    <property type="evidence" value="ECO:0007669"/>
    <property type="project" value="TreeGrafter"/>
</dbReference>
<dbReference type="Pfam" id="PF25815">
    <property type="entry name" value="CTHRC1_C"/>
    <property type="match status" value="1"/>
</dbReference>
<accession>A0A7M5WV52</accession>
<feature type="signal peptide" evidence="2">
    <location>
        <begin position="1"/>
        <end position="19"/>
    </location>
</feature>
<feature type="domain" description="CTHRC1 C-terminal" evidence="3">
    <location>
        <begin position="194"/>
        <end position="312"/>
    </location>
</feature>
<feature type="compositionally biased region" description="Basic and acidic residues" evidence="1">
    <location>
        <begin position="52"/>
        <end position="67"/>
    </location>
</feature>
<dbReference type="InterPro" id="IPR057873">
    <property type="entry name" value="CTHRC1_C"/>
</dbReference>
<feature type="region of interest" description="Disordered" evidence="1">
    <location>
        <begin position="50"/>
        <end position="195"/>
    </location>
</feature>
<keyword evidence="5" id="KW-1185">Reference proteome</keyword>
<organism evidence="4 5">
    <name type="scientific">Clytia hemisphaerica</name>
    <dbReference type="NCBI Taxonomy" id="252671"/>
    <lineage>
        <taxon>Eukaryota</taxon>
        <taxon>Metazoa</taxon>
        <taxon>Cnidaria</taxon>
        <taxon>Hydrozoa</taxon>
        <taxon>Hydroidolina</taxon>
        <taxon>Leptothecata</taxon>
        <taxon>Obeliida</taxon>
        <taxon>Clytiidae</taxon>
        <taxon>Clytia</taxon>
    </lineage>
</organism>
<dbReference type="GO" id="GO:0031012">
    <property type="term" value="C:extracellular matrix"/>
    <property type="evidence" value="ECO:0007669"/>
    <property type="project" value="TreeGrafter"/>
</dbReference>
<dbReference type="PANTHER" id="PTHR24023:SF1082">
    <property type="entry name" value="COLLAGEN TRIPLE HELIX REPEAT"/>
    <property type="match status" value="1"/>
</dbReference>
<reference evidence="4" key="1">
    <citation type="submission" date="2021-01" db="UniProtKB">
        <authorList>
            <consortium name="EnsemblMetazoa"/>
        </authorList>
    </citation>
    <scope>IDENTIFICATION</scope>
</reference>
<dbReference type="GeneID" id="136819420"/>
<dbReference type="RefSeq" id="XP_066931744.1">
    <property type="nucleotide sequence ID" value="XM_067075643.1"/>
</dbReference>
<dbReference type="OrthoDB" id="5985978at2759"/>